<evidence type="ECO:0000256" key="5">
    <source>
        <dbReference type="ARBA" id="ARBA00023163"/>
    </source>
</evidence>
<dbReference type="PANTHER" id="PTHR31845">
    <property type="entry name" value="FINGER DOMAIN PROTEIN, PUTATIVE-RELATED"/>
    <property type="match status" value="1"/>
</dbReference>
<accession>A0A316VLF4</accession>
<evidence type="ECO:0000256" key="4">
    <source>
        <dbReference type="ARBA" id="ARBA00023125"/>
    </source>
</evidence>
<feature type="compositionally biased region" description="Low complexity" evidence="7">
    <location>
        <begin position="1"/>
        <end position="20"/>
    </location>
</feature>
<keyword evidence="10" id="KW-1185">Reference proteome</keyword>
<dbReference type="OrthoDB" id="3366877at2759"/>
<dbReference type="PROSITE" id="PS00463">
    <property type="entry name" value="ZN2_CY6_FUNGAL_1"/>
    <property type="match status" value="1"/>
</dbReference>
<dbReference type="GO" id="GO:0006351">
    <property type="term" value="P:DNA-templated transcription"/>
    <property type="evidence" value="ECO:0007669"/>
    <property type="project" value="InterPro"/>
</dbReference>
<feature type="compositionally biased region" description="Polar residues" evidence="7">
    <location>
        <begin position="441"/>
        <end position="450"/>
    </location>
</feature>
<dbReference type="STRING" id="1280837.A0A316VLF4"/>
<dbReference type="GO" id="GO:0005634">
    <property type="term" value="C:nucleus"/>
    <property type="evidence" value="ECO:0007669"/>
    <property type="project" value="UniProtKB-SubCell"/>
</dbReference>
<dbReference type="SMART" id="SM00066">
    <property type="entry name" value="GAL4"/>
    <property type="match status" value="1"/>
</dbReference>
<feature type="compositionally biased region" description="Low complexity" evidence="7">
    <location>
        <begin position="426"/>
        <end position="436"/>
    </location>
</feature>
<evidence type="ECO:0000256" key="6">
    <source>
        <dbReference type="ARBA" id="ARBA00023242"/>
    </source>
</evidence>
<dbReference type="CDD" id="cd00067">
    <property type="entry name" value="GAL4"/>
    <property type="match status" value="1"/>
</dbReference>
<dbReference type="Gene3D" id="4.10.240.10">
    <property type="entry name" value="Zn(2)-C6 fungal-type DNA-binding domain"/>
    <property type="match status" value="1"/>
</dbReference>
<dbReference type="AlphaFoldDB" id="A0A316VLF4"/>
<feature type="region of interest" description="Disordered" evidence="7">
    <location>
        <begin position="1"/>
        <end position="30"/>
    </location>
</feature>
<dbReference type="InterPro" id="IPR007219">
    <property type="entry name" value="XnlR_reg_dom"/>
</dbReference>
<comment type="subcellular location">
    <subcellularLocation>
        <location evidence="1">Nucleus</location>
    </subcellularLocation>
</comment>
<feature type="region of interest" description="Disordered" evidence="7">
    <location>
        <begin position="717"/>
        <end position="758"/>
    </location>
</feature>
<feature type="compositionally biased region" description="Polar residues" evidence="7">
    <location>
        <begin position="21"/>
        <end position="30"/>
    </location>
</feature>
<evidence type="ECO:0000256" key="2">
    <source>
        <dbReference type="ARBA" id="ARBA00022723"/>
    </source>
</evidence>
<dbReference type="RefSeq" id="XP_025358761.1">
    <property type="nucleotide sequence ID" value="XM_025502103.1"/>
</dbReference>
<feature type="compositionally biased region" description="Polar residues" evidence="7">
    <location>
        <begin position="717"/>
        <end position="732"/>
    </location>
</feature>
<feature type="compositionally biased region" description="Polar residues" evidence="7">
    <location>
        <begin position="164"/>
        <end position="176"/>
    </location>
</feature>
<evidence type="ECO:0000313" key="9">
    <source>
        <dbReference type="EMBL" id="PWN38459.1"/>
    </source>
</evidence>
<evidence type="ECO:0000313" key="10">
    <source>
        <dbReference type="Proteomes" id="UP000245771"/>
    </source>
</evidence>
<proteinExistence type="predicted"/>
<evidence type="ECO:0000256" key="7">
    <source>
        <dbReference type="SAM" id="MobiDB-lite"/>
    </source>
</evidence>
<keyword evidence="4" id="KW-0238">DNA-binding</keyword>
<dbReference type="GO" id="GO:0000976">
    <property type="term" value="F:transcription cis-regulatory region binding"/>
    <property type="evidence" value="ECO:0007669"/>
    <property type="project" value="TreeGrafter"/>
</dbReference>
<keyword evidence="6" id="KW-0539">Nucleus</keyword>
<dbReference type="InterPro" id="IPR036864">
    <property type="entry name" value="Zn2-C6_fun-type_DNA-bd_sf"/>
</dbReference>
<feature type="region of interest" description="Disordered" evidence="7">
    <location>
        <begin position="417"/>
        <end position="454"/>
    </location>
</feature>
<organism evidence="9 10">
    <name type="scientific">Meira miltonrushii</name>
    <dbReference type="NCBI Taxonomy" id="1280837"/>
    <lineage>
        <taxon>Eukaryota</taxon>
        <taxon>Fungi</taxon>
        <taxon>Dikarya</taxon>
        <taxon>Basidiomycota</taxon>
        <taxon>Ustilaginomycotina</taxon>
        <taxon>Exobasidiomycetes</taxon>
        <taxon>Exobasidiales</taxon>
        <taxon>Brachybasidiaceae</taxon>
        <taxon>Meira</taxon>
    </lineage>
</organism>
<dbReference type="PANTHER" id="PTHR31845:SF17">
    <property type="entry name" value="ZN(II)2CYS6 TRANSCRIPTION FACTOR (EUROFUNG)"/>
    <property type="match status" value="1"/>
</dbReference>
<dbReference type="InterPro" id="IPR051089">
    <property type="entry name" value="prtT"/>
</dbReference>
<name>A0A316VLF4_9BASI</name>
<dbReference type="GeneID" id="37023884"/>
<dbReference type="GO" id="GO:0008270">
    <property type="term" value="F:zinc ion binding"/>
    <property type="evidence" value="ECO:0007669"/>
    <property type="project" value="InterPro"/>
</dbReference>
<dbReference type="PROSITE" id="PS50048">
    <property type="entry name" value="ZN2_CY6_FUNGAL_2"/>
    <property type="match status" value="1"/>
</dbReference>
<dbReference type="GO" id="GO:0000981">
    <property type="term" value="F:DNA-binding transcription factor activity, RNA polymerase II-specific"/>
    <property type="evidence" value="ECO:0007669"/>
    <property type="project" value="InterPro"/>
</dbReference>
<dbReference type="SMART" id="SM00906">
    <property type="entry name" value="Fungal_trans"/>
    <property type="match status" value="1"/>
</dbReference>
<dbReference type="InterPro" id="IPR001138">
    <property type="entry name" value="Zn2Cys6_DnaBD"/>
</dbReference>
<reference evidence="9 10" key="1">
    <citation type="journal article" date="2018" name="Mol. Biol. Evol.">
        <title>Broad Genomic Sampling Reveals a Smut Pathogenic Ancestry of the Fungal Clade Ustilaginomycotina.</title>
        <authorList>
            <person name="Kijpornyongpan T."/>
            <person name="Mondo S.J."/>
            <person name="Barry K."/>
            <person name="Sandor L."/>
            <person name="Lee J."/>
            <person name="Lipzen A."/>
            <person name="Pangilinan J."/>
            <person name="LaButti K."/>
            <person name="Hainaut M."/>
            <person name="Henrissat B."/>
            <person name="Grigoriev I.V."/>
            <person name="Spatafora J.W."/>
            <person name="Aime M.C."/>
        </authorList>
    </citation>
    <scope>NUCLEOTIDE SEQUENCE [LARGE SCALE GENOMIC DNA]</scope>
    <source>
        <strain evidence="9 10">MCA 3882</strain>
    </source>
</reference>
<protein>
    <recommendedName>
        <fullName evidence="8">Zn(2)-C6 fungal-type domain-containing protein</fullName>
    </recommendedName>
</protein>
<evidence type="ECO:0000256" key="1">
    <source>
        <dbReference type="ARBA" id="ARBA00004123"/>
    </source>
</evidence>
<dbReference type="EMBL" id="KZ819602">
    <property type="protein sequence ID" value="PWN38459.1"/>
    <property type="molecule type" value="Genomic_DNA"/>
</dbReference>
<keyword evidence="5" id="KW-0804">Transcription</keyword>
<dbReference type="Proteomes" id="UP000245771">
    <property type="component" value="Unassembled WGS sequence"/>
</dbReference>
<evidence type="ECO:0000256" key="3">
    <source>
        <dbReference type="ARBA" id="ARBA00023015"/>
    </source>
</evidence>
<feature type="domain" description="Zn(2)-C6 fungal-type" evidence="8">
    <location>
        <begin position="54"/>
        <end position="85"/>
    </location>
</feature>
<gene>
    <name evidence="9" type="ORF">FA14DRAFT_27180</name>
</gene>
<dbReference type="Pfam" id="PF00172">
    <property type="entry name" value="Zn_clus"/>
    <property type="match status" value="1"/>
</dbReference>
<evidence type="ECO:0000259" key="8">
    <source>
        <dbReference type="PROSITE" id="PS50048"/>
    </source>
</evidence>
<feature type="region of interest" description="Disordered" evidence="7">
    <location>
        <begin position="164"/>
        <end position="212"/>
    </location>
</feature>
<dbReference type="InParanoid" id="A0A316VLF4"/>
<keyword evidence="2" id="KW-0479">Metal-binding</keyword>
<dbReference type="SUPFAM" id="SSF57701">
    <property type="entry name" value="Zn2/Cys6 DNA-binding domain"/>
    <property type="match status" value="1"/>
</dbReference>
<dbReference type="CDD" id="cd12148">
    <property type="entry name" value="fungal_TF_MHR"/>
    <property type="match status" value="1"/>
</dbReference>
<sequence length="848" mass="94251">MSSNSPSSSSPTASIGSHTSPLKNGNQSGGLTAKIGVEPIIRKGLQVISRGHRACNVCRRQKMRCEGYTDGACNRCRNTKQECIFEIPPAKQTSTATSTTTAMNAERESANHARFQRLESQIADLHFMMREVISATAIKNASPYSVAQPSGSQQAIPVQNVPLQSEPQQAGHQQRSALDAERERPRSLSTSTTKSNKRKRLDAGDLPEEGLGAPLKTLRGLAEAAIRTPRLEVNSNMTEPPSHAPFLYQSAGPSRAVSPVSGNRQAVKLNDVVSNGTLDETEARRLWSVFSQGCPRFIAACFVQDDRASSEDTFSLTRRASTFLFVTILAIGAQIDSMSNGKHAAYQICCQQAQWYAQRTLLLHAPQLRVEDVMALNLMASYSDYGWLLSGHAVRIAQELGLDTYFSKIMRMEHSLSHRRDDQRESSVSSLTSRTSAEAPLNNTSDSNDGSESDVPRTLVMGARIWFFSFLLEHQISYGAGRTAMLQHHTVDGCRDFLRLPAPLVSSIDARFVATLELMVIRERHINCLASFDQPINDLMLGNVYTLNEDLRAWLEHWTRDLRQRGYDESSFWMASLHLQCATAKLYLTSTSLRSAGIAQHGNAQTRWESLNAGRRDLVVQSVKAASDALSIAVENKEYFNLLKWAPHYTIVTVTFSAVYLLKAIRIFPSQYLLPPSILQDVFVHSEMLVSRLREIPSANKFGLVVLHMLRQCSNQMDSRSSSNTAQGSPAHQRNVREEDRYRNFTTPPPPQSQDQRFVQNPSRATQTATWSGFAPVQSSTFVPFMNGNETNLPPLQQPSSYSALPDTHQKFENFDQILYELGLDENFIGGLDNGSDKFVDFSNTAPF</sequence>
<keyword evidence="3" id="KW-0805">Transcription regulation</keyword>